<evidence type="ECO:0000256" key="6">
    <source>
        <dbReference type="ARBA" id="ARBA00023212"/>
    </source>
</evidence>
<reference evidence="10" key="1">
    <citation type="submission" date="2013-12" db="EMBL/GenBank/DDBJ databases">
        <authorList>
            <person name="Aslett M."/>
        </authorList>
    </citation>
    <scope>NUCLEOTIDE SEQUENCE [LARGE SCALE GENOMIC DNA]</scope>
    <source>
        <strain evidence="10">Lindley</strain>
    </source>
</reference>
<evidence type="ECO:0000256" key="3">
    <source>
        <dbReference type="ARBA" id="ARBA00010042"/>
    </source>
</evidence>
<dbReference type="PANTHER" id="PTHR13142">
    <property type="entry name" value="INNER CENTROMERE PROTEIN"/>
    <property type="match status" value="1"/>
</dbReference>
<dbReference type="Proteomes" id="UP000050741">
    <property type="component" value="Unassembled WGS sequence"/>
</dbReference>
<evidence type="ECO:0000313" key="10">
    <source>
        <dbReference type="Proteomes" id="UP000050741"/>
    </source>
</evidence>
<feature type="compositionally biased region" description="Basic and acidic residues" evidence="8">
    <location>
        <begin position="147"/>
        <end position="159"/>
    </location>
</feature>
<dbReference type="GO" id="GO:0051310">
    <property type="term" value="P:metaphase chromosome alignment"/>
    <property type="evidence" value="ECO:0007669"/>
    <property type="project" value="TreeGrafter"/>
</dbReference>
<comment type="subcellular location">
    <subcellularLocation>
        <location evidence="2">Cytoplasm</location>
        <location evidence="2">Cytoskeleton</location>
        <location evidence="2">Spindle</location>
    </subcellularLocation>
    <subcellularLocation>
        <location evidence="1">Nucleus</location>
    </subcellularLocation>
</comment>
<accession>A0A183C9S0</accession>
<feature type="domain" description="Inner centromere protein ARK-binding" evidence="9">
    <location>
        <begin position="328"/>
        <end position="381"/>
    </location>
</feature>
<dbReference type="GO" id="GO:0032133">
    <property type="term" value="C:chromosome passenger complex"/>
    <property type="evidence" value="ECO:0007669"/>
    <property type="project" value="TreeGrafter"/>
</dbReference>
<dbReference type="GO" id="GO:0051257">
    <property type="term" value="P:meiotic spindle midzone assembly"/>
    <property type="evidence" value="ECO:0007669"/>
    <property type="project" value="TreeGrafter"/>
</dbReference>
<feature type="region of interest" description="Disordered" evidence="8">
    <location>
        <begin position="99"/>
        <end position="173"/>
    </location>
</feature>
<dbReference type="GO" id="GO:0000776">
    <property type="term" value="C:kinetochore"/>
    <property type="evidence" value="ECO:0007669"/>
    <property type="project" value="TreeGrafter"/>
</dbReference>
<feature type="region of interest" description="Disordered" evidence="8">
    <location>
        <begin position="313"/>
        <end position="343"/>
    </location>
</feature>
<dbReference type="GO" id="GO:0030496">
    <property type="term" value="C:midbody"/>
    <property type="evidence" value="ECO:0007669"/>
    <property type="project" value="TreeGrafter"/>
</dbReference>
<evidence type="ECO:0000256" key="5">
    <source>
        <dbReference type="ARBA" id="ARBA00022829"/>
    </source>
</evidence>
<dbReference type="GO" id="GO:0000281">
    <property type="term" value="P:mitotic cytokinesis"/>
    <property type="evidence" value="ECO:0007669"/>
    <property type="project" value="TreeGrafter"/>
</dbReference>
<proteinExistence type="inferred from homology"/>
<keyword evidence="10" id="KW-1185">Reference proteome</keyword>
<dbReference type="GO" id="GO:0005634">
    <property type="term" value="C:nucleus"/>
    <property type="evidence" value="ECO:0007669"/>
    <property type="project" value="UniProtKB-SubCell"/>
</dbReference>
<name>A0A183C9S0_GLOPA</name>
<evidence type="ECO:0000256" key="1">
    <source>
        <dbReference type="ARBA" id="ARBA00004123"/>
    </source>
</evidence>
<sequence length="424" mass="49055">MECENGQLVGSAQKKVDALKTVFSHVNWIDYDRIMDNIFCNTFGKTLEKKKYEFDETKSDLKQNLKRIFEDPKVMPSPSRKVKPAIALMKRINEFKEMENSAKKEKEVDRDKKAQKNREEQLKDKAERTKREREERAKRVQQNNQIKEAERKEQEEQLRARLNSETAGERQKLAPKTPLKTPKTFEARTKIVNIARAEREINHVIVQPKFDKTPKKPTNNKTELKKPDGIAGIERCPKTPQKASKIIEVKKAPKIVGAQKASKIVEAPIQIDSIDELESQQENETQEQAQDEVVDMTELEEVVEISAYDMTKDKIPIPSTEDNYNVDDLSSADETDPEDSPRKQIPKWAQKEALAPHVLGIRNVQTVQNIEHYFGRIQQPAVLDFFKHIRKKYPKRRSSSAIWDSPMSDPTPGFGRFQKMFQQS</sequence>
<evidence type="ECO:0000259" key="9">
    <source>
        <dbReference type="Pfam" id="PF03941"/>
    </source>
</evidence>
<dbReference type="GO" id="GO:1990385">
    <property type="term" value="C:meiotic spindle midzone"/>
    <property type="evidence" value="ECO:0007669"/>
    <property type="project" value="TreeGrafter"/>
</dbReference>
<organism evidence="10 11">
    <name type="scientific">Globodera pallida</name>
    <name type="common">Potato cyst nematode worm</name>
    <name type="synonym">Heterodera pallida</name>
    <dbReference type="NCBI Taxonomy" id="36090"/>
    <lineage>
        <taxon>Eukaryota</taxon>
        <taxon>Metazoa</taxon>
        <taxon>Ecdysozoa</taxon>
        <taxon>Nematoda</taxon>
        <taxon>Chromadorea</taxon>
        <taxon>Rhabditida</taxon>
        <taxon>Tylenchina</taxon>
        <taxon>Tylenchomorpha</taxon>
        <taxon>Tylenchoidea</taxon>
        <taxon>Heteroderidae</taxon>
        <taxon>Heteroderinae</taxon>
        <taxon>Globodera</taxon>
    </lineage>
</organism>
<evidence type="ECO:0000256" key="2">
    <source>
        <dbReference type="ARBA" id="ARBA00004186"/>
    </source>
</evidence>
<dbReference type="PANTHER" id="PTHR13142:SF1">
    <property type="entry name" value="INNER CENTROMERE PROTEIN"/>
    <property type="match status" value="1"/>
</dbReference>
<keyword evidence="4" id="KW-0963">Cytoplasm</keyword>
<evidence type="ECO:0000256" key="8">
    <source>
        <dbReference type="SAM" id="MobiDB-lite"/>
    </source>
</evidence>
<keyword evidence="5" id="KW-0159">Chromosome partition</keyword>
<dbReference type="WBParaSite" id="GPLIN_000961800">
    <property type="protein sequence ID" value="GPLIN_000961800"/>
    <property type="gene ID" value="GPLIN_000961800"/>
</dbReference>
<keyword evidence="6" id="KW-0206">Cytoskeleton</keyword>
<reference evidence="11" key="3">
    <citation type="submission" date="2016-06" db="UniProtKB">
        <authorList>
            <consortium name="WormBaseParasite"/>
        </authorList>
    </citation>
    <scope>IDENTIFICATION</scope>
</reference>
<reference evidence="10" key="2">
    <citation type="submission" date="2014-05" db="EMBL/GenBank/DDBJ databases">
        <title>The genome and life-stage specific transcriptomes of Globodera pallida elucidate key aspects of plant parasitism by a cyst nematode.</title>
        <authorList>
            <person name="Cotton J.A."/>
            <person name="Lilley C.J."/>
            <person name="Jones L.M."/>
            <person name="Kikuchi T."/>
            <person name="Reid A.J."/>
            <person name="Thorpe P."/>
            <person name="Tsai I.J."/>
            <person name="Beasley H."/>
            <person name="Blok V."/>
            <person name="Cock P.J.A."/>
            <person name="Van den Akker S.E."/>
            <person name="Holroyd N."/>
            <person name="Hunt M."/>
            <person name="Mantelin S."/>
            <person name="Naghra H."/>
            <person name="Pain A."/>
            <person name="Palomares-Rius J.E."/>
            <person name="Zarowiecki M."/>
            <person name="Berriman M."/>
            <person name="Jones J.T."/>
            <person name="Urwin P.E."/>
        </authorList>
    </citation>
    <scope>NUCLEOTIDE SEQUENCE [LARGE SCALE GENOMIC DNA]</scope>
    <source>
        <strain evidence="10">Lindley</strain>
    </source>
</reference>
<evidence type="ECO:0000256" key="7">
    <source>
        <dbReference type="ARBA" id="ARBA00023242"/>
    </source>
</evidence>
<feature type="compositionally biased region" description="Basic and acidic residues" evidence="8">
    <location>
        <begin position="99"/>
        <end position="138"/>
    </location>
</feature>
<keyword evidence="7" id="KW-0539">Nucleus</keyword>
<comment type="similarity">
    <text evidence="3">Belongs to the INCENP family.</text>
</comment>
<dbReference type="AlphaFoldDB" id="A0A183C9S0"/>
<dbReference type="InterPro" id="IPR005635">
    <property type="entry name" value="Inner_centromere_prot_ARK-bd"/>
</dbReference>
<evidence type="ECO:0000313" key="11">
    <source>
        <dbReference type="WBParaSite" id="GPLIN_000961800"/>
    </source>
</evidence>
<dbReference type="Pfam" id="PF03941">
    <property type="entry name" value="INCENP_ARK-bind"/>
    <property type="match status" value="1"/>
</dbReference>
<evidence type="ECO:0000256" key="4">
    <source>
        <dbReference type="ARBA" id="ARBA00022490"/>
    </source>
</evidence>
<protein>
    <submittedName>
        <fullName evidence="11">INCENP_ARK-bind domain-containing protein</fullName>
    </submittedName>
</protein>
<feature type="region of interest" description="Disordered" evidence="8">
    <location>
        <begin position="210"/>
        <end position="240"/>
    </location>
</feature>